<keyword evidence="3" id="KW-1185">Reference proteome</keyword>
<dbReference type="Pfam" id="PF14399">
    <property type="entry name" value="BtrH_N"/>
    <property type="match status" value="1"/>
</dbReference>
<gene>
    <name evidence="2" type="ORF">GCM10023336_70130</name>
</gene>
<name>A0ABP9LMH2_9ACTN</name>
<reference evidence="3" key="1">
    <citation type="journal article" date="2019" name="Int. J. Syst. Evol. Microbiol.">
        <title>The Global Catalogue of Microorganisms (GCM) 10K type strain sequencing project: providing services to taxonomists for standard genome sequencing and annotation.</title>
        <authorList>
            <consortium name="The Broad Institute Genomics Platform"/>
            <consortium name="The Broad Institute Genome Sequencing Center for Infectious Disease"/>
            <person name="Wu L."/>
            <person name="Ma J."/>
        </authorList>
    </citation>
    <scope>NUCLEOTIDE SEQUENCE [LARGE SCALE GENOMIC DNA]</scope>
    <source>
        <strain evidence="3">JCM 18410</strain>
    </source>
</reference>
<accession>A0ABP9LMH2</accession>
<dbReference type="Proteomes" id="UP001500124">
    <property type="component" value="Unassembled WGS sequence"/>
</dbReference>
<evidence type="ECO:0000259" key="1">
    <source>
        <dbReference type="Pfam" id="PF14399"/>
    </source>
</evidence>
<proteinExistence type="predicted"/>
<evidence type="ECO:0000313" key="2">
    <source>
        <dbReference type="EMBL" id="GAA5078436.1"/>
    </source>
</evidence>
<feature type="domain" description="Butirosin biosynthesis protein H N-terminal" evidence="1">
    <location>
        <begin position="3"/>
        <end position="114"/>
    </location>
</feature>
<dbReference type="EMBL" id="BAABKC010000128">
    <property type="protein sequence ID" value="GAA5078436.1"/>
    <property type="molecule type" value="Genomic_DNA"/>
</dbReference>
<organism evidence="2 3">
    <name type="scientific">Streptomyces similanensis</name>
    <dbReference type="NCBI Taxonomy" id="1274988"/>
    <lineage>
        <taxon>Bacteria</taxon>
        <taxon>Bacillati</taxon>
        <taxon>Actinomycetota</taxon>
        <taxon>Actinomycetes</taxon>
        <taxon>Kitasatosporales</taxon>
        <taxon>Streptomycetaceae</taxon>
        <taxon>Streptomyces</taxon>
    </lineage>
</organism>
<sequence length="311" mass="34825">MDCVSDDLSLLLAHHGVKDVEEPLSSDWRFQLQQEPHGLVRVLLPAPGLEERIAARTGLRLTWHTTRDVEDAARQWGGHLEHGRPVLVVGDAFHLPWLPYHGHQHMDHGFVVDGAHGSLQRPRNLVLDVTDPYDNATRWGAAKPLSTTVTLDALAPALRGSRWGVLHQDGPGEGKHSSAFAYMTDNLRALRSAFEEKAYRHLLGSLDEQSPASWDHYSLQTWLLSRSRALHSRWLGAHADEWQALRRNGKDLPVLFDEQVTEPWKRAAQACYLAFRRTSSGKSVPPSARESLEFATASEGTFVDALSRQVL</sequence>
<comment type="caution">
    <text evidence="2">The sequence shown here is derived from an EMBL/GenBank/DDBJ whole genome shotgun (WGS) entry which is preliminary data.</text>
</comment>
<protein>
    <recommendedName>
        <fullName evidence="1">Butirosin biosynthesis protein H N-terminal domain-containing protein</fullName>
    </recommendedName>
</protein>
<evidence type="ECO:0000313" key="3">
    <source>
        <dbReference type="Proteomes" id="UP001500124"/>
    </source>
</evidence>
<dbReference type="InterPro" id="IPR026935">
    <property type="entry name" value="BtrH_N"/>
</dbReference>